<keyword evidence="3" id="KW-1185">Reference proteome</keyword>
<evidence type="ECO:0000256" key="1">
    <source>
        <dbReference type="SAM" id="Phobius"/>
    </source>
</evidence>
<keyword evidence="1" id="KW-0472">Membrane</keyword>
<reference evidence="2 3" key="1">
    <citation type="submission" date="2021-08" db="EMBL/GenBank/DDBJ databases">
        <title>complete genome sequencing of Deefgea sp. D25.</title>
        <authorList>
            <person name="Bae J.-W."/>
            <person name="Gim D.-H."/>
        </authorList>
    </citation>
    <scope>NUCLEOTIDE SEQUENCE [LARGE SCALE GENOMIC DNA]</scope>
    <source>
        <strain evidence="2 3">D25</strain>
    </source>
</reference>
<proteinExistence type="predicted"/>
<evidence type="ECO:0000313" key="3">
    <source>
        <dbReference type="Proteomes" id="UP000825679"/>
    </source>
</evidence>
<protein>
    <submittedName>
        <fullName evidence="2">Uncharacterized protein</fullName>
    </submittedName>
</protein>
<keyword evidence="1" id="KW-0812">Transmembrane</keyword>
<accession>A0ABX8Z3T1</accession>
<organism evidence="2 3">
    <name type="scientific">Deefgea tanakiae</name>
    <dbReference type="NCBI Taxonomy" id="2865840"/>
    <lineage>
        <taxon>Bacteria</taxon>
        <taxon>Pseudomonadati</taxon>
        <taxon>Pseudomonadota</taxon>
        <taxon>Betaproteobacteria</taxon>
        <taxon>Neisseriales</taxon>
        <taxon>Chitinibacteraceae</taxon>
        <taxon>Deefgea</taxon>
    </lineage>
</organism>
<dbReference type="EMBL" id="CP081150">
    <property type="protein sequence ID" value="QZA77227.1"/>
    <property type="molecule type" value="Genomic_DNA"/>
</dbReference>
<keyword evidence="1" id="KW-1133">Transmembrane helix</keyword>
<gene>
    <name evidence="2" type="ORF">K4H28_13170</name>
</gene>
<evidence type="ECO:0000313" key="2">
    <source>
        <dbReference type="EMBL" id="QZA77227.1"/>
    </source>
</evidence>
<feature type="transmembrane region" description="Helical" evidence="1">
    <location>
        <begin position="28"/>
        <end position="47"/>
    </location>
</feature>
<sequence length="78" mass="8775">MLPKVMYECLPYGCQALGVSSALWSSNTIGVVSALLLMLAAIIILYMRLHARTQQLEEYKKLLAREKQLYGGIHRGHL</sequence>
<dbReference type="RefSeq" id="WP_221005610.1">
    <property type="nucleotide sequence ID" value="NZ_CP081150.1"/>
</dbReference>
<name>A0ABX8Z3T1_9NEIS</name>
<dbReference type="Proteomes" id="UP000825679">
    <property type="component" value="Chromosome"/>
</dbReference>